<dbReference type="PRINTS" id="PR00723">
    <property type="entry name" value="SUBTILISIN"/>
</dbReference>
<dbReference type="AlphaFoldDB" id="A0AA39L7V6"/>
<dbReference type="InterPro" id="IPR034187">
    <property type="entry name" value="Peptidases_S8_5"/>
</dbReference>
<dbReference type="GO" id="GO:0016020">
    <property type="term" value="C:membrane"/>
    <property type="evidence" value="ECO:0007669"/>
    <property type="project" value="InterPro"/>
</dbReference>
<evidence type="ECO:0000256" key="2">
    <source>
        <dbReference type="ARBA" id="ARBA00022670"/>
    </source>
</evidence>
<dbReference type="PROSITE" id="PS00136">
    <property type="entry name" value="SUBTILASE_ASP"/>
    <property type="match status" value="1"/>
</dbReference>
<evidence type="ECO:0000256" key="6">
    <source>
        <dbReference type="PIRSR" id="PIRSR615500-1"/>
    </source>
</evidence>
<feature type="domain" description="C5a peptidase/Subtilisin-like protease SBT2-like Fn3-like" evidence="11">
    <location>
        <begin position="627"/>
        <end position="741"/>
    </location>
</feature>
<evidence type="ECO:0000256" key="7">
    <source>
        <dbReference type="PROSITE-ProRule" id="PRU01240"/>
    </source>
</evidence>
<keyword evidence="3 9" id="KW-0732">Signal</keyword>
<evidence type="ECO:0000256" key="4">
    <source>
        <dbReference type="ARBA" id="ARBA00022801"/>
    </source>
</evidence>
<evidence type="ECO:0000256" key="3">
    <source>
        <dbReference type="ARBA" id="ARBA00022729"/>
    </source>
</evidence>
<reference evidence="12" key="1">
    <citation type="submission" date="2022-10" db="EMBL/GenBank/DDBJ databases">
        <title>Determination and structural analysis of whole genome sequence of Sarocladium strictum F4-1.</title>
        <authorList>
            <person name="Hu L."/>
            <person name="Jiang Y."/>
        </authorList>
    </citation>
    <scope>NUCLEOTIDE SEQUENCE</scope>
    <source>
        <strain evidence="12">F4-1</strain>
    </source>
</reference>
<dbReference type="GO" id="GO:0006508">
    <property type="term" value="P:proteolysis"/>
    <property type="evidence" value="ECO:0007669"/>
    <property type="project" value="UniProtKB-KW"/>
</dbReference>
<feature type="active site" description="Charge relay system" evidence="6 7">
    <location>
        <position position="549"/>
    </location>
</feature>
<proteinExistence type="inferred from homology"/>
<dbReference type="CDD" id="cd07489">
    <property type="entry name" value="Peptidases_S8_5"/>
    <property type="match status" value="1"/>
</dbReference>
<dbReference type="InterPro" id="IPR000209">
    <property type="entry name" value="Peptidase_S8/S53_dom"/>
</dbReference>
<dbReference type="InterPro" id="IPR023827">
    <property type="entry name" value="Peptidase_S8_Asp-AS"/>
</dbReference>
<evidence type="ECO:0000256" key="1">
    <source>
        <dbReference type="ARBA" id="ARBA00011073"/>
    </source>
</evidence>
<evidence type="ECO:0000313" key="13">
    <source>
        <dbReference type="Proteomes" id="UP001175261"/>
    </source>
</evidence>
<feature type="domain" description="Peptidase S8/S53" evidence="10">
    <location>
        <begin position="167"/>
        <end position="585"/>
    </location>
</feature>
<keyword evidence="4 7" id="KW-0378">Hydrolase</keyword>
<evidence type="ECO:0000259" key="10">
    <source>
        <dbReference type="Pfam" id="PF00082"/>
    </source>
</evidence>
<dbReference type="GO" id="GO:0004252">
    <property type="term" value="F:serine-type endopeptidase activity"/>
    <property type="evidence" value="ECO:0007669"/>
    <property type="project" value="UniProtKB-UniRule"/>
</dbReference>
<dbReference type="InterPro" id="IPR036852">
    <property type="entry name" value="Peptidase_S8/S53_dom_sf"/>
</dbReference>
<comment type="similarity">
    <text evidence="1 7 8">Belongs to the peptidase S8 family.</text>
</comment>
<dbReference type="PROSITE" id="PS51892">
    <property type="entry name" value="SUBTILASE"/>
    <property type="match status" value="1"/>
</dbReference>
<evidence type="ECO:0000256" key="8">
    <source>
        <dbReference type="RuleBase" id="RU003355"/>
    </source>
</evidence>
<evidence type="ECO:0000256" key="9">
    <source>
        <dbReference type="SAM" id="SignalP"/>
    </source>
</evidence>
<evidence type="ECO:0000259" key="11">
    <source>
        <dbReference type="Pfam" id="PF06280"/>
    </source>
</evidence>
<dbReference type="SUPFAM" id="SSF52743">
    <property type="entry name" value="Subtilisin-like"/>
    <property type="match status" value="1"/>
</dbReference>
<sequence length="909" mass="96267">MRLRHIVPALVGAAAAAAAAANDVTTDDTTQDLDTVVPGSYIVEFEGSQSSTDLLSELRDVDIHAEPRMDLSFKLFQGASFTVTNTREETDDAVITAKIAQNRRVKNVWPVRPIRVPDDRIVSVGHSNINNLDAKPTLKAREAEGNSTYGPHIMAQIDKLHEAGYTGKGIRIGIIDSGVDYTHPDLGGCFGPGCLVSYGYDLVGVKYGVDYEPDDDPIDTCFGHGTHVAGIIAARPNVLGFSGVAPDVELGAYRAMDCLGGSSNDVMIAAFNRAYEDGSDIITASIGLDGGWPADPWSVAVQRIVEAGVSVIIAAGNSGEAGIFTPSNPASAKGAGSIASVNTHETPLLMVAGSYEVDGAEDEFGWIAGVPAMGNVSSPLYWIGQEAAGNSTIDACSTLPDNIPNLSEFVVLVSNGGEGCEAYTQALNILNKGGDKILFYHSNNQPEFLGFLPPDLVGSGLITLDQGKAFIEQIQNGKNITVTFKSPEVSPPHLELAENAVAGGLASFWTSWGPNWDLSINPSFGAPGSQILSTFPVALGSYAVQEGTSMACPFAAATVALLAQAKGTRDPHTLASILTSTAQQLPWFNNQNADAEGRLAPVPQVGSGLLQAWDAFLAKGVLSVRGISFNDSDNHLPEASFTLKNTGKTDATYELGHSPALTFYSFNEGSKALARFPNAIADGAAAKLAFEQTSVHVPAGESVIIRVNCEQPADVEAGLVPVYSGYITLNGTNGDSLVLPYQGVAASLLKDTETIDADNLLGTSLARNGDRPAYPVSADTVFTFTKVENATDLGNLGNEPWPVARAVTNVATAWARIDLIPLNDTAADLPTQKWLGYDSLGPIYTSDVRLQPRGSLRAVFLGLLDDLTVVPEGYYKFVVSALKLFGDATKDEDWDRVELVPFYVKYKQQ</sequence>
<dbReference type="Pfam" id="PF06280">
    <property type="entry name" value="fn3_5"/>
    <property type="match status" value="1"/>
</dbReference>
<keyword evidence="13" id="KW-1185">Reference proteome</keyword>
<keyword evidence="5 7" id="KW-0720">Serine protease</keyword>
<dbReference type="InterPro" id="IPR010435">
    <property type="entry name" value="C5a/SBT2-like_Fn3"/>
</dbReference>
<dbReference type="InterPro" id="IPR050131">
    <property type="entry name" value="Peptidase_S8_subtilisin-like"/>
</dbReference>
<dbReference type="EMBL" id="JAPDFR010000004">
    <property type="protein sequence ID" value="KAK0387362.1"/>
    <property type="molecule type" value="Genomic_DNA"/>
</dbReference>
<dbReference type="InterPro" id="IPR015500">
    <property type="entry name" value="Peptidase_S8_subtilisin-rel"/>
</dbReference>
<dbReference type="Proteomes" id="UP001175261">
    <property type="component" value="Unassembled WGS sequence"/>
</dbReference>
<dbReference type="PROSITE" id="PS00138">
    <property type="entry name" value="SUBTILASE_SER"/>
    <property type="match status" value="1"/>
</dbReference>
<dbReference type="Gene3D" id="3.40.50.200">
    <property type="entry name" value="Peptidase S8/S53 domain"/>
    <property type="match status" value="2"/>
</dbReference>
<dbReference type="PANTHER" id="PTHR43806:SF66">
    <property type="entry name" value="SERIN ENDOPEPTIDASE"/>
    <property type="match status" value="1"/>
</dbReference>
<dbReference type="PANTHER" id="PTHR43806">
    <property type="entry name" value="PEPTIDASE S8"/>
    <property type="match status" value="1"/>
</dbReference>
<keyword evidence="2 7" id="KW-0645">Protease</keyword>
<feature type="active site" description="Charge relay system" evidence="6 7">
    <location>
        <position position="176"/>
    </location>
</feature>
<dbReference type="InterPro" id="IPR023828">
    <property type="entry name" value="Peptidase_S8_Ser-AS"/>
</dbReference>
<feature type="signal peptide" evidence="9">
    <location>
        <begin position="1"/>
        <end position="21"/>
    </location>
</feature>
<accession>A0AA39L7V6</accession>
<dbReference type="PROSITE" id="PS00137">
    <property type="entry name" value="SUBTILASE_HIS"/>
    <property type="match status" value="1"/>
</dbReference>
<protein>
    <submittedName>
        <fullName evidence="12">Uncharacterized protein</fullName>
    </submittedName>
</protein>
<comment type="caution">
    <text evidence="12">The sequence shown here is derived from an EMBL/GenBank/DDBJ whole genome shotgun (WGS) entry which is preliminary data.</text>
</comment>
<dbReference type="InterPro" id="IPR022398">
    <property type="entry name" value="Peptidase_S8_His-AS"/>
</dbReference>
<feature type="chain" id="PRO_5041295211" evidence="9">
    <location>
        <begin position="22"/>
        <end position="909"/>
    </location>
</feature>
<organism evidence="12 13">
    <name type="scientific">Sarocladium strictum</name>
    <name type="common">Black bundle disease fungus</name>
    <name type="synonym">Acremonium strictum</name>
    <dbReference type="NCBI Taxonomy" id="5046"/>
    <lineage>
        <taxon>Eukaryota</taxon>
        <taxon>Fungi</taxon>
        <taxon>Dikarya</taxon>
        <taxon>Ascomycota</taxon>
        <taxon>Pezizomycotina</taxon>
        <taxon>Sordariomycetes</taxon>
        <taxon>Hypocreomycetidae</taxon>
        <taxon>Hypocreales</taxon>
        <taxon>Sarocladiaceae</taxon>
        <taxon>Sarocladium</taxon>
    </lineage>
</organism>
<feature type="active site" description="Charge relay system" evidence="6 7">
    <location>
        <position position="224"/>
    </location>
</feature>
<name>A0AA39L7V6_SARSR</name>
<gene>
    <name evidence="12" type="ORF">NLU13_5675</name>
</gene>
<evidence type="ECO:0000313" key="12">
    <source>
        <dbReference type="EMBL" id="KAK0387362.1"/>
    </source>
</evidence>
<dbReference type="Pfam" id="PF00082">
    <property type="entry name" value="Peptidase_S8"/>
    <property type="match status" value="1"/>
</dbReference>
<evidence type="ECO:0000256" key="5">
    <source>
        <dbReference type="ARBA" id="ARBA00022825"/>
    </source>
</evidence>